<accession>A0AAD5MDI5</accession>
<evidence type="ECO:0000313" key="1">
    <source>
        <dbReference type="EMBL" id="KAJ1345949.1"/>
    </source>
</evidence>
<gene>
    <name evidence="1" type="ORF">KIN20_000591</name>
</gene>
<dbReference type="Proteomes" id="UP001196413">
    <property type="component" value="Unassembled WGS sequence"/>
</dbReference>
<sequence length="81" mass="9032">MCQDSVVAVPNKSGINSATPEGVMAQRAGGAESNETPSWYCRHFQQLRYLTVAKRIQQTNVGGQRRSTLCQAITYKERDIE</sequence>
<proteinExistence type="predicted"/>
<name>A0AAD5MDI5_PARTN</name>
<organism evidence="1 2">
    <name type="scientific">Parelaphostrongylus tenuis</name>
    <name type="common">Meningeal worm</name>
    <dbReference type="NCBI Taxonomy" id="148309"/>
    <lineage>
        <taxon>Eukaryota</taxon>
        <taxon>Metazoa</taxon>
        <taxon>Ecdysozoa</taxon>
        <taxon>Nematoda</taxon>
        <taxon>Chromadorea</taxon>
        <taxon>Rhabditida</taxon>
        <taxon>Rhabditina</taxon>
        <taxon>Rhabditomorpha</taxon>
        <taxon>Strongyloidea</taxon>
        <taxon>Metastrongylidae</taxon>
        <taxon>Parelaphostrongylus</taxon>
    </lineage>
</organism>
<keyword evidence="2" id="KW-1185">Reference proteome</keyword>
<protein>
    <submittedName>
        <fullName evidence="1">Uncharacterized protein</fullName>
    </submittedName>
</protein>
<reference evidence="1" key="1">
    <citation type="submission" date="2021-06" db="EMBL/GenBank/DDBJ databases">
        <title>Parelaphostrongylus tenuis whole genome reference sequence.</title>
        <authorList>
            <person name="Garwood T.J."/>
            <person name="Larsen P.A."/>
            <person name="Fountain-Jones N.M."/>
            <person name="Garbe J.R."/>
            <person name="Macchietto M.G."/>
            <person name="Kania S.A."/>
            <person name="Gerhold R.W."/>
            <person name="Richards J.E."/>
            <person name="Wolf T.M."/>
        </authorList>
    </citation>
    <scope>NUCLEOTIDE SEQUENCE</scope>
    <source>
        <strain evidence="1">MNPRO001-30</strain>
        <tissue evidence="1">Meninges</tissue>
    </source>
</reference>
<comment type="caution">
    <text evidence="1">The sequence shown here is derived from an EMBL/GenBank/DDBJ whole genome shotgun (WGS) entry which is preliminary data.</text>
</comment>
<dbReference type="EMBL" id="JAHQIW010000088">
    <property type="protein sequence ID" value="KAJ1345949.1"/>
    <property type="molecule type" value="Genomic_DNA"/>
</dbReference>
<evidence type="ECO:0000313" key="2">
    <source>
        <dbReference type="Proteomes" id="UP001196413"/>
    </source>
</evidence>
<dbReference type="AlphaFoldDB" id="A0AAD5MDI5"/>